<sequence>MGARDARGRFRGRQPDGANLPLSNLSDVNLVGASLRGAKLGNANLSGANMCGARLDPAPGTAAALSAGGADLSGAFMPNVNLNGADLSSAILTNASFFGTYKRSCAPANCGSTKAIECAGAAGATLAGTSFAGAYLAKTDFGGATKYPDFSNAILIGATFDSAVFTTDENGKGVVFSGALLMGATFDNAVYPNAVFTGASTDTKAGCWRPVLSPAHTAFRGYAQPDAGNTKCRAAAAAPICVLVAYTGPTALPFDIPLSAPVASAIGSACSAGSGVCVASAAPVPRSSPT</sequence>
<accession>A0ABX6P700</accession>
<evidence type="ECO:0000313" key="2">
    <source>
        <dbReference type="Proteomes" id="UP000500826"/>
    </source>
</evidence>
<name>A0ABX6P700_9BURK</name>
<dbReference type="Pfam" id="PF00805">
    <property type="entry name" value="Pentapeptide"/>
    <property type="match status" value="2"/>
</dbReference>
<evidence type="ECO:0000313" key="1">
    <source>
        <dbReference type="EMBL" id="QJW85917.1"/>
    </source>
</evidence>
<dbReference type="Gene3D" id="2.160.20.80">
    <property type="entry name" value="E3 ubiquitin-protein ligase SopA"/>
    <property type="match status" value="2"/>
</dbReference>
<proteinExistence type="predicted"/>
<dbReference type="PANTHER" id="PTHR14136:SF17">
    <property type="entry name" value="BTB_POZ DOMAIN-CONTAINING PROTEIN KCTD9"/>
    <property type="match status" value="1"/>
</dbReference>
<organism evidence="1 2">
    <name type="scientific">Ramlibacter terrae</name>
    <dbReference type="NCBI Taxonomy" id="2732511"/>
    <lineage>
        <taxon>Bacteria</taxon>
        <taxon>Pseudomonadati</taxon>
        <taxon>Pseudomonadota</taxon>
        <taxon>Betaproteobacteria</taxon>
        <taxon>Burkholderiales</taxon>
        <taxon>Comamonadaceae</taxon>
        <taxon>Ramlibacter</taxon>
    </lineage>
</organism>
<keyword evidence="2" id="KW-1185">Reference proteome</keyword>
<dbReference type="SUPFAM" id="SSF141571">
    <property type="entry name" value="Pentapeptide repeat-like"/>
    <property type="match status" value="2"/>
</dbReference>
<protein>
    <submittedName>
        <fullName evidence="1">Pentapeptide repeat-containing protein</fullName>
    </submittedName>
</protein>
<gene>
    <name evidence="1" type="ORF">HK414_24720</name>
</gene>
<dbReference type="EMBL" id="CP053418">
    <property type="protein sequence ID" value="QJW85917.1"/>
    <property type="molecule type" value="Genomic_DNA"/>
</dbReference>
<dbReference type="PANTHER" id="PTHR14136">
    <property type="entry name" value="BTB_POZ DOMAIN-CONTAINING PROTEIN KCTD9"/>
    <property type="match status" value="1"/>
</dbReference>
<reference evidence="1 2" key="1">
    <citation type="submission" date="2020-05" db="EMBL/GenBank/DDBJ databases">
        <title>Ramlibacter rhizophilus sp. nov., isolated from rhizosphere soil of national flower Mugunghwa from South Korea.</title>
        <authorList>
            <person name="Zheng-Fei Y."/>
            <person name="Huan T."/>
        </authorList>
    </citation>
    <scope>NUCLEOTIDE SEQUENCE [LARGE SCALE GENOMIC DNA]</scope>
    <source>
        <strain evidence="1 2">H242</strain>
    </source>
</reference>
<dbReference type="InterPro" id="IPR051082">
    <property type="entry name" value="Pentapeptide-BTB/POZ_domain"/>
</dbReference>
<dbReference type="Proteomes" id="UP000500826">
    <property type="component" value="Chromosome"/>
</dbReference>
<dbReference type="InterPro" id="IPR001646">
    <property type="entry name" value="5peptide_repeat"/>
</dbReference>